<keyword evidence="1" id="KW-0539">Nucleus</keyword>
<feature type="compositionally biased region" description="Basic and acidic residues" evidence="2">
    <location>
        <begin position="28"/>
        <end position="47"/>
    </location>
</feature>
<accession>A0AAD9Z8X9</accession>
<dbReference type="EMBL" id="JASNWA010000007">
    <property type="protein sequence ID" value="KAK3173136.1"/>
    <property type="molecule type" value="Genomic_DNA"/>
</dbReference>
<dbReference type="GO" id="GO:0000981">
    <property type="term" value="F:DNA-binding transcription factor activity, RNA polymerase II-specific"/>
    <property type="evidence" value="ECO:0007669"/>
    <property type="project" value="InterPro"/>
</dbReference>
<dbReference type="AlphaFoldDB" id="A0AAD9Z8X9"/>
<feature type="domain" description="Zn(2)-C6 fungal-type" evidence="3">
    <location>
        <begin position="248"/>
        <end position="282"/>
    </location>
</feature>
<gene>
    <name evidence="4" type="ORF">OEA41_006465</name>
</gene>
<dbReference type="GO" id="GO:0008270">
    <property type="term" value="F:zinc ion binding"/>
    <property type="evidence" value="ECO:0007669"/>
    <property type="project" value="InterPro"/>
</dbReference>
<comment type="caution">
    <text evidence="4">The sequence shown here is derived from an EMBL/GenBank/DDBJ whole genome shotgun (WGS) entry which is preliminary data.</text>
</comment>
<reference evidence="4" key="1">
    <citation type="submission" date="2022-11" db="EMBL/GenBank/DDBJ databases">
        <title>Chromosomal genome sequence assembly and mating type (MAT) locus characterization of the leprose asexual lichenized fungus Lepraria neglecta (Nyl.) Erichsen.</title>
        <authorList>
            <person name="Allen J.L."/>
            <person name="Pfeffer B."/>
        </authorList>
    </citation>
    <scope>NUCLEOTIDE SEQUENCE</scope>
    <source>
        <strain evidence="4">Allen 5258</strain>
    </source>
</reference>
<dbReference type="SMART" id="SM00066">
    <property type="entry name" value="GAL4"/>
    <property type="match status" value="2"/>
</dbReference>
<evidence type="ECO:0000259" key="3">
    <source>
        <dbReference type="PROSITE" id="PS50048"/>
    </source>
</evidence>
<evidence type="ECO:0000313" key="4">
    <source>
        <dbReference type="EMBL" id="KAK3173136.1"/>
    </source>
</evidence>
<feature type="region of interest" description="Disordered" evidence="2">
    <location>
        <begin position="1"/>
        <end position="48"/>
    </location>
</feature>
<keyword evidence="5" id="KW-1185">Reference proteome</keyword>
<sequence>MDQDESGTYDPDGKREPSPLRFPRKRRERPDNSDDGTPKKPKTDTWQHGRFNGCQMIVTFKILSEHGLAWQKAVGTASENWPQAARKQFYRSSSGDESSSDEILHGMAPYGFRKRTRRGLPESAHFNGCELPDLADITLGHPAARGCKGCFAKGEDCPLIEEGSRYPCIFCQEDNIDCDPILEPSVKRACEPCGRRRAVCSYREQRSDHTKPCVPCLTAGVKCIAGPLSGRTRVGPSLDQGLRTRKKGCTQCSRARKWCSLKNKNPSLPCTHCRQNGEECSFEPLRRQVARVKTRPKHKAAVSKRKAVSEAVTGFGAKRFMIITTKLAHPILFNYMSEQDDDPMPCHWCDDPIYGLLGLGEVEVEVTHNGDGQGFTEIVDGHMAAGYAPSRMCGFCTLDRLRITACKVHDIEPMEGMDPAKFDYGSITDWMMPGAAASAPFLWCSICPAPAFFTCCSEMEGIDAFGEGDQKGCGLLLCESCAVTVVNEHDGNLEGLLDRLKEDEKDGDFGLRADADFLHPKGELLRRMAAG</sequence>
<evidence type="ECO:0000313" key="5">
    <source>
        <dbReference type="Proteomes" id="UP001276659"/>
    </source>
</evidence>
<protein>
    <recommendedName>
        <fullName evidence="3">Zn(2)-C6 fungal-type domain-containing protein</fullName>
    </recommendedName>
</protein>
<dbReference type="InterPro" id="IPR001138">
    <property type="entry name" value="Zn2Cys6_DnaBD"/>
</dbReference>
<organism evidence="4 5">
    <name type="scientific">Lepraria neglecta</name>
    <dbReference type="NCBI Taxonomy" id="209136"/>
    <lineage>
        <taxon>Eukaryota</taxon>
        <taxon>Fungi</taxon>
        <taxon>Dikarya</taxon>
        <taxon>Ascomycota</taxon>
        <taxon>Pezizomycotina</taxon>
        <taxon>Lecanoromycetes</taxon>
        <taxon>OSLEUM clade</taxon>
        <taxon>Lecanoromycetidae</taxon>
        <taxon>Lecanorales</taxon>
        <taxon>Lecanorineae</taxon>
        <taxon>Stereocaulaceae</taxon>
        <taxon>Lepraria</taxon>
    </lineage>
</organism>
<proteinExistence type="predicted"/>
<dbReference type="PROSITE" id="PS50048">
    <property type="entry name" value="ZN2_CY6_FUNGAL_2"/>
    <property type="match status" value="1"/>
</dbReference>
<dbReference type="Proteomes" id="UP001276659">
    <property type="component" value="Unassembled WGS sequence"/>
</dbReference>
<name>A0AAD9Z8X9_9LECA</name>
<evidence type="ECO:0000256" key="1">
    <source>
        <dbReference type="ARBA" id="ARBA00023242"/>
    </source>
</evidence>
<evidence type="ECO:0000256" key="2">
    <source>
        <dbReference type="SAM" id="MobiDB-lite"/>
    </source>
</evidence>